<reference evidence="2 4" key="1">
    <citation type="journal article" date="2016" name="Genome Announc.">
        <title>Draft Genome Sequence of the Rumen Methanogen Methanobrevibacter olleyae YLM1.</title>
        <authorList>
            <person name="Kelly W.J."/>
            <person name="Li D."/>
            <person name="Lambie S.C."/>
            <person name="Cox F."/>
            <person name="Attwood G.T."/>
            <person name="Altermann E."/>
            <person name="Leahy S.C."/>
        </authorList>
    </citation>
    <scope>NUCLEOTIDE SEQUENCE [LARGE SCALE GENOMIC DNA]</scope>
    <source>
        <strain evidence="2 4">YLM1</strain>
    </source>
</reference>
<organism evidence="2 4">
    <name type="scientific">Methanobrevibacter olleyae</name>
    <dbReference type="NCBI Taxonomy" id="294671"/>
    <lineage>
        <taxon>Archaea</taxon>
        <taxon>Methanobacteriati</taxon>
        <taxon>Methanobacteriota</taxon>
        <taxon>Methanomada group</taxon>
        <taxon>Methanobacteria</taxon>
        <taxon>Methanobacteriales</taxon>
        <taxon>Methanobacteriaceae</taxon>
        <taxon>Methanobrevibacter</taxon>
    </lineage>
</organism>
<protein>
    <submittedName>
        <fullName evidence="2">Adhesin-like protein</fullName>
    </submittedName>
    <submittedName>
        <fullName evidence="3">Ig-like domain (Group 3)</fullName>
    </submittedName>
</protein>
<dbReference type="InterPro" id="IPR013783">
    <property type="entry name" value="Ig-like_fold"/>
</dbReference>
<name>A0A126R179_METOL</name>
<dbReference type="SUPFAM" id="SSF51126">
    <property type="entry name" value="Pectin lyase-like"/>
    <property type="match status" value="1"/>
</dbReference>
<dbReference type="EMBL" id="CP014265">
    <property type="protein sequence ID" value="AMK15822.1"/>
    <property type="molecule type" value="Genomic_DNA"/>
</dbReference>
<feature type="compositionally biased region" description="Polar residues" evidence="1">
    <location>
        <begin position="70"/>
        <end position="96"/>
    </location>
</feature>
<evidence type="ECO:0000313" key="3">
    <source>
        <dbReference type="EMBL" id="SFL19926.1"/>
    </source>
</evidence>
<dbReference type="PATRIC" id="fig|294671.3.peg.1322"/>
<dbReference type="InterPro" id="IPR011050">
    <property type="entry name" value="Pectin_lyase_fold/virulence"/>
</dbReference>
<evidence type="ECO:0000313" key="2">
    <source>
        <dbReference type="EMBL" id="AMK15822.1"/>
    </source>
</evidence>
<reference evidence="4" key="2">
    <citation type="submission" date="2016-02" db="EMBL/GenBank/DDBJ databases">
        <title>The draft genome sequence of the rumen methanogen Methanobrevibacter olleyae YLM1.</title>
        <authorList>
            <consortium name="New Zealand Agricultural Greenhouse Gas Research Centre/Pastoral Greenhouse Gas Research Consortium"/>
            <person name="Kelly W.J."/>
            <person name="Li D."/>
            <person name="Lambie S.C."/>
            <person name="Attwood G.T."/>
            <person name="Altermann E."/>
            <person name="Leahy S.C."/>
        </authorList>
    </citation>
    <scope>NUCLEOTIDE SEQUENCE [LARGE SCALE GENOMIC DNA]</scope>
    <source>
        <strain evidence="4">YLM1</strain>
    </source>
</reference>
<keyword evidence="4" id="KW-1185">Reference proteome</keyword>
<reference evidence="5" key="3">
    <citation type="submission" date="2016-10" db="EMBL/GenBank/DDBJ databases">
        <authorList>
            <person name="Varghese N."/>
        </authorList>
    </citation>
    <scope>NUCLEOTIDE SEQUENCE [LARGE SCALE GENOMIC DNA]</scope>
    <source>
        <strain evidence="5">DSM 16632</strain>
    </source>
</reference>
<dbReference type="GeneID" id="28489570"/>
<dbReference type="Proteomes" id="UP000183442">
    <property type="component" value="Unassembled WGS sequence"/>
</dbReference>
<dbReference type="OrthoDB" id="77078at2157"/>
<gene>
    <name evidence="3" type="ORF">SAMN02910297_00189</name>
    <name evidence="2" type="ORF">YLM1_1265</name>
</gene>
<dbReference type="Gene3D" id="2.60.40.10">
    <property type="entry name" value="Immunoglobulins"/>
    <property type="match status" value="3"/>
</dbReference>
<evidence type="ECO:0000313" key="5">
    <source>
        <dbReference type="Proteomes" id="UP000183442"/>
    </source>
</evidence>
<reference evidence="3" key="4">
    <citation type="submission" date="2016-10" db="EMBL/GenBank/DDBJ databases">
        <authorList>
            <person name="de Groot N.N."/>
        </authorList>
    </citation>
    <scope>NUCLEOTIDE SEQUENCE [LARGE SCALE GENOMIC DNA]</scope>
    <source>
        <strain evidence="3">DSM 16632</strain>
    </source>
</reference>
<dbReference type="RefSeq" id="WP_067147391.1">
    <property type="nucleotide sequence ID" value="NZ_CP014265.1"/>
</dbReference>
<accession>A0A126R179</accession>
<dbReference type="Proteomes" id="UP000066376">
    <property type="component" value="Chromosome"/>
</dbReference>
<evidence type="ECO:0000313" key="4">
    <source>
        <dbReference type="Proteomes" id="UP000066376"/>
    </source>
</evidence>
<dbReference type="STRING" id="294671.YLM1_1265"/>
<dbReference type="AlphaFoldDB" id="A0A126R179"/>
<feature type="region of interest" description="Disordered" evidence="1">
    <location>
        <begin position="64"/>
        <end position="97"/>
    </location>
</feature>
<dbReference type="KEGG" id="mol:YLM1_1265"/>
<evidence type="ECO:0000256" key="1">
    <source>
        <dbReference type="SAM" id="MobiDB-lite"/>
    </source>
</evidence>
<dbReference type="EMBL" id="FOTL01000002">
    <property type="protein sequence ID" value="SFL19926.1"/>
    <property type="molecule type" value="Genomic_DNA"/>
</dbReference>
<proteinExistence type="predicted"/>
<sequence length="1023" mass="111965">MIKKVFISSLIILILSMGVVSAEDLNLNDDSDNSLSEDLNANMVSLDYEDTSLDTNLATIESCNEDSNDKASYTDNLNNDSGSDSLENDNLQSSESPILREENDEIIVNDWEELQHYCSLEDKNYTLKLKENTNFYPMDPANSSYQILIKNNVTIIGSEGSYIGDTSPDPRYINYAPMLTEDDSKIGVHLENITFKWIGTTQGNQGVFLTMAGDTYNSIKNCHFHNITTTTGHSAIVYIKRGDAALDNCTFINCSNSFGCVSIYDPLDDPYGVCDSARMTMDNCYFEGNYASTEPGCINNCGVLVVRNTTFYNNSAYWWAGAIHTHGGANTTIYNSNFTDNLAGWNGGALYTYSWLQIYNSTFKSNKCITNNGGGAIGACWYLHAPFIHIEDTVFEDNENTCWEIGGESTTGTGRGGAISIMDQGLLEVFNSTFIKNSASIGTAICVIEYDYSGEHLPLEVRIVGNKFINHTRVGDVLDIRTNENTTCIIQDNYYLNNSIEFSKLNLTFSEIGGVYYFNIDVNLTHPKSYDADILDKCLYDIYLNGSYLKTINDRNFTLSDIEKTYVYIHPSIGSMNSNEVYAVIRKNSTVSINVSDIEYGENQTISFIVNPSEASGNLTVLANNKTYKLNLTNPNLNLGILPAGEYNVTVSYSGDLDYFPSTNNASFTVNKKVLEDDVIVNSSNVSIKLPADAKGSLTLMIDGKSITKILVNGSTTIKIAGLNPGTYKGTATYSGDENYAPISKNITISIKDSEYGITVNSSNVSIKLPADAKGSLTLMIDGKSITKILVNGSTTIKIAGLNPGTYKGTATYSGDENYVPISKNITIIIKGPTPVKVATKLSAPKVTATYNVAKNLIITLKTNDGKALANKKVTVKLGSISKTLTTNSKGQVSVNVATLIPNTYTSIIKFDGDNDYASSSLNSRVVLTKAKVKLATKAKTFKVKAKTKKLRATLKDNKGKVMKKTKLSFKVGKKTYIAKTNKKGVATFKVKLTKKGKYTGTVKFAGNKYFKALSKKVKITIK</sequence>